<dbReference type="EMBL" id="LR743600">
    <property type="protein sequence ID" value="CAA2630376.1"/>
    <property type="molecule type" value="Genomic_DNA"/>
</dbReference>
<name>A0A7I8JHH6_SPIIN</name>
<dbReference type="AlphaFoldDB" id="A0A7I8JHH6"/>
<keyword evidence="3" id="KW-1185">Reference proteome</keyword>
<evidence type="ECO:0000313" key="3">
    <source>
        <dbReference type="Proteomes" id="UP001189122"/>
    </source>
</evidence>
<protein>
    <submittedName>
        <fullName evidence="2">Uncharacterized protein</fullName>
    </submittedName>
</protein>
<organism evidence="2">
    <name type="scientific">Spirodela intermedia</name>
    <name type="common">Intermediate duckweed</name>
    <dbReference type="NCBI Taxonomy" id="51605"/>
    <lineage>
        <taxon>Eukaryota</taxon>
        <taxon>Viridiplantae</taxon>
        <taxon>Streptophyta</taxon>
        <taxon>Embryophyta</taxon>
        <taxon>Tracheophyta</taxon>
        <taxon>Spermatophyta</taxon>
        <taxon>Magnoliopsida</taxon>
        <taxon>Liliopsida</taxon>
        <taxon>Araceae</taxon>
        <taxon>Lemnoideae</taxon>
        <taxon>Spirodela</taxon>
    </lineage>
</organism>
<dbReference type="EMBL" id="CACRZD030000013">
    <property type="protein sequence ID" value="CAA6669619.1"/>
    <property type="molecule type" value="Genomic_DNA"/>
</dbReference>
<feature type="region of interest" description="Disordered" evidence="1">
    <location>
        <begin position="1"/>
        <end position="21"/>
    </location>
</feature>
<reference evidence="2 3" key="1">
    <citation type="submission" date="2019-12" db="EMBL/GenBank/DDBJ databases">
        <authorList>
            <person name="Scholz U."/>
            <person name="Mascher M."/>
            <person name="Fiebig A."/>
        </authorList>
    </citation>
    <scope>NUCLEOTIDE SEQUENCE</scope>
</reference>
<accession>A0A7I8JHH6</accession>
<feature type="compositionally biased region" description="Low complexity" evidence="1">
    <location>
        <begin position="1"/>
        <end position="16"/>
    </location>
</feature>
<sequence>MKISSSSSTKPMSPISPGWFRPREKPVTGSVIFSSAFLTTLPQEPDFAGRGFLAKAGHMVRTGPASVIPYPCPKVACGIRRCSASSSSFPSGAAPERTILMELRSNFSTRGVFARDRTMGGTTAATVTRCFSIRSAAR</sequence>
<gene>
    <name evidence="2" type="ORF">SI7747_13016022</name>
</gene>
<dbReference type="Proteomes" id="UP001189122">
    <property type="component" value="Unassembled WGS sequence"/>
</dbReference>
<proteinExistence type="predicted"/>
<evidence type="ECO:0000313" key="2">
    <source>
        <dbReference type="EMBL" id="CAA2630376.1"/>
    </source>
</evidence>
<evidence type="ECO:0000256" key="1">
    <source>
        <dbReference type="SAM" id="MobiDB-lite"/>
    </source>
</evidence>